<keyword evidence="6" id="KW-0210">Decarboxylase</keyword>
<dbReference type="EMBL" id="KY607915">
    <property type="protein sequence ID" value="ATG31109.1"/>
    <property type="molecule type" value="mRNA"/>
</dbReference>
<dbReference type="AlphaFoldDB" id="A0A291FEA2"/>
<dbReference type="GO" id="GO:0042423">
    <property type="term" value="P:catecholamine biosynthetic process"/>
    <property type="evidence" value="ECO:0007669"/>
    <property type="project" value="UniProtKB-KW"/>
</dbReference>
<comment type="similarity">
    <text evidence="2">Belongs to the group II decarboxylase family.</text>
</comment>
<proteinExistence type="evidence at transcript level"/>
<evidence type="ECO:0000256" key="2">
    <source>
        <dbReference type="ARBA" id="ARBA00009533"/>
    </source>
</evidence>
<dbReference type="Gene3D" id="1.20.1340.10">
    <property type="entry name" value="dopa decarboxylase, N-terminal domain"/>
    <property type="match status" value="1"/>
</dbReference>
<dbReference type="GO" id="GO:0006548">
    <property type="term" value="P:L-histidine catabolic process"/>
    <property type="evidence" value="ECO:0007669"/>
    <property type="project" value="TreeGrafter"/>
</dbReference>
<dbReference type="InterPro" id="IPR002129">
    <property type="entry name" value="PyrdxlP-dep_de-COase"/>
</dbReference>
<dbReference type="InterPro" id="IPR010977">
    <property type="entry name" value="Aromatic_deC"/>
</dbReference>
<feature type="region of interest" description="Disordered" evidence="12">
    <location>
        <begin position="38"/>
        <end position="70"/>
    </location>
</feature>
<dbReference type="GO" id="GO:0004398">
    <property type="term" value="F:histidine decarboxylase activity"/>
    <property type="evidence" value="ECO:0007669"/>
    <property type="project" value="UniProtKB-EC"/>
</dbReference>
<accession>A0A291FEA2</accession>
<dbReference type="PANTHER" id="PTHR11999">
    <property type="entry name" value="GROUP II PYRIDOXAL-5-PHOSPHATE DECARBOXYLASE"/>
    <property type="match status" value="1"/>
</dbReference>
<feature type="coiled-coil region" evidence="11">
    <location>
        <begin position="544"/>
        <end position="574"/>
    </location>
</feature>
<dbReference type="InterPro" id="IPR015421">
    <property type="entry name" value="PyrdxlP-dep_Trfase_major"/>
</dbReference>
<evidence type="ECO:0000313" key="13">
    <source>
        <dbReference type="EMBL" id="ATG31109.1"/>
    </source>
</evidence>
<dbReference type="SUPFAM" id="SSF53383">
    <property type="entry name" value="PLP-dependent transferases"/>
    <property type="match status" value="1"/>
</dbReference>
<dbReference type="PRINTS" id="PR00800">
    <property type="entry name" value="YHDCRBOXLASE"/>
</dbReference>
<keyword evidence="7 10" id="KW-0663">Pyridoxal phosphate</keyword>
<evidence type="ECO:0000256" key="7">
    <source>
        <dbReference type="ARBA" id="ARBA00022898"/>
    </source>
</evidence>
<name>A0A291FEA2_PLADU</name>
<dbReference type="FunFam" id="1.20.1340.10:FF:000001">
    <property type="entry name" value="Histidine decarboxylase"/>
    <property type="match status" value="1"/>
</dbReference>
<evidence type="ECO:0000256" key="11">
    <source>
        <dbReference type="SAM" id="Coils"/>
    </source>
</evidence>
<dbReference type="EC" id="4.1.1.22" evidence="4"/>
<dbReference type="Pfam" id="PF00282">
    <property type="entry name" value="Pyridoxal_deC"/>
    <property type="match status" value="1"/>
</dbReference>
<feature type="compositionally biased region" description="Basic and acidic residues" evidence="12">
    <location>
        <begin position="38"/>
        <end position="49"/>
    </location>
</feature>
<dbReference type="FunFam" id="3.90.1150.10:FF:000018">
    <property type="entry name" value="Histidine decarboxylase"/>
    <property type="match status" value="1"/>
</dbReference>
<dbReference type="GO" id="GO:0030170">
    <property type="term" value="F:pyridoxal phosphate binding"/>
    <property type="evidence" value="ECO:0007669"/>
    <property type="project" value="InterPro"/>
</dbReference>
<dbReference type="GO" id="GO:0001694">
    <property type="term" value="P:histamine biosynthetic process"/>
    <property type="evidence" value="ECO:0007669"/>
    <property type="project" value="TreeGrafter"/>
</dbReference>
<evidence type="ECO:0000256" key="4">
    <source>
        <dbReference type="ARBA" id="ARBA00012320"/>
    </source>
</evidence>
<comment type="subunit">
    <text evidence="3">Homodimer.</text>
</comment>
<dbReference type="PANTHER" id="PTHR11999:SF68">
    <property type="entry name" value="HISTIDINE DECARBOXYLASE"/>
    <property type="match status" value="1"/>
</dbReference>
<feature type="modified residue" description="N6-(pyridoxal phosphate)lysine" evidence="10">
    <location>
        <position position="374"/>
    </location>
</feature>
<feature type="region of interest" description="Disordered" evidence="12">
    <location>
        <begin position="702"/>
        <end position="732"/>
    </location>
</feature>
<keyword evidence="8" id="KW-0456">Lyase</keyword>
<reference evidence="13" key="1">
    <citation type="submission" date="2017-02" db="EMBL/GenBank/DDBJ databases">
        <title>Synaptic and peptidergic connectome of a neurosecretory center in the annelid brain.</title>
        <authorList>
            <person name="Williams E.A."/>
            <person name="Veraszto C."/>
            <person name="Jasek S."/>
            <person name="Shahidi R."/>
            <person name="Bauknecht P."/>
            <person name="Conzelmann M."/>
            <person name="Jekely G."/>
        </authorList>
    </citation>
    <scope>NUCLEOTIDE SEQUENCE</scope>
</reference>
<dbReference type="FunFam" id="3.40.640.10:FF:000025">
    <property type="entry name" value="Histidine decarboxylase"/>
    <property type="match status" value="1"/>
</dbReference>
<organism evidence="13">
    <name type="scientific">Platynereis dumerilii</name>
    <name type="common">Dumeril's clam worm</name>
    <dbReference type="NCBI Taxonomy" id="6359"/>
    <lineage>
        <taxon>Eukaryota</taxon>
        <taxon>Metazoa</taxon>
        <taxon>Spiralia</taxon>
        <taxon>Lophotrochozoa</taxon>
        <taxon>Annelida</taxon>
        <taxon>Polychaeta</taxon>
        <taxon>Errantia</taxon>
        <taxon>Phyllodocida</taxon>
        <taxon>Nereididae</taxon>
        <taxon>Platynereis</taxon>
    </lineage>
</organism>
<evidence type="ECO:0000256" key="1">
    <source>
        <dbReference type="ARBA" id="ARBA00001933"/>
    </source>
</evidence>
<sequence length="761" mass="86136">MSAENNREEDVFDLHVRRIVASGEDELRRMWRRFTEGVLKRDSNEEGQKENCSSPKTSPKMPPKMTPTTGMDFEEYRQRGKEMVDYIADYLENIRTRRVFPNVQPGYMRTLVPDTAPDVGEGWDQIFRDVERVVMPGITHWQSPYMHAYFPALNSFPSLLGDMLADAIGCLGFTWASSPACTELETIVMDWLGKMIGLPAAFLHSNEQTMGGGVIQTTASEATFVSVLAARSEAIKKYKLHNPDLDDAEINARLVAYCSEQAHSSVEKAGLVGLVKLRLLPCDENLSLRGETVKDAIEADKKLGLIPFYVCVTLGTTGACAFDKLREVGPLCKDEDMWVHVDAAYAGTAFICPEFRHFMDGVEFANSFAFNPSKWMMVHFDCTAMWVQNSGALHRTFNVNPLYLRHENTGAAIDYMHWQIPLSRRFRALKLWFVIRSFGVAGLQKHIREGVRLAIKFEDMIDRDERFEVPAKRHLGMVVFRLKGDNIHTERLLKRLNSSGRVHMVPASFKGKYVIRFTVTSQYTLDEDIKRDWNIIQTTAKIILSEENGVAEIVDEEIEDSEEERDQTKALEQKPEPVREHISNAGLARREGMKKSKFGMSLILSNVPMSPKFINGSFAALFETNDVIMEYAKQLSRRSVDLNGRPIRLSPRKRLRETNKQLSFDLSMLPSRKTSQLVKQGSLDSKIQEIFDAEGQYDLDGAASSSEDLSEAEENGPNNLPSKDLEDKEVQSSITDLSNFKLPMNGDIPHRLCPHCGHVVN</sequence>
<evidence type="ECO:0000256" key="9">
    <source>
        <dbReference type="ARBA" id="ARBA00039946"/>
    </source>
</evidence>
<dbReference type="InterPro" id="IPR015424">
    <property type="entry name" value="PyrdxlP-dep_Trfase"/>
</dbReference>
<dbReference type="CDD" id="cd06450">
    <property type="entry name" value="DOPA_deC_like"/>
    <property type="match status" value="1"/>
</dbReference>
<evidence type="ECO:0000256" key="12">
    <source>
        <dbReference type="SAM" id="MobiDB-lite"/>
    </source>
</evidence>
<keyword evidence="5" id="KW-0127">Catecholamine biosynthesis</keyword>
<evidence type="ECO:0000256" key="10">
    <source>
        <dbReference type="PIRSR" id="PIRSR602129-50"/>
    </source>
</evidence>
<dbReference type="InterPro" id="IPR015422">
    <property type="entry name" value="PyrdxlP-dep_Trfase_small"/>
</dbReference>
<evidence type="ECO:0000256" key="3">
    <source>
        <dbReference type="ARBA" id="ARBA00011738"/>
    </source>
</evidence>
<protein>
    <recommendedName>
        <fullName evidence="9">Histidine decarboxylase</fullName>
        <ecNumber evidence="4">4.1.1.22</ecNumber>
    </recommendedName>
</protein>
<comment type="cofactor">
    <cofactor evidence="1 10">
        <name>pyridoxal 5'-phosphate</name>
        <dbReference type="ChEBI" id="CHEBI:597326"/>
    </cofactor>
</comment>
<keyword evidence="11" id="KW-0175">Coiled coil</keyword>
<evidence type="ECO:0000256" key="5">
    <source>
        <dbReference type="ARBA" id="ARBA00022584"/>
    </source>
</evidence>
<dbReference type="Gene3D" id="3.90.1150.10">
    <property type="entry name" value="Aspartate Aminotransferase, domain 1"/>
    <property type="match status" value="1"/>
</dbReference>
<evidence type="ECO:0000256" key="6">
    <source>
        <dbReference type="ARBA" id="ARBA00022793"/>
    </source>
</evidence>
<dbReference type="Gene3D" id="3.40.640.10">
    <property type="entry name" value="Type I PLP-dependent aspartate aminotransferase-like (Major domain)"/>
    <property type="match status" value="1"/>
</dbReference>
<dbReference type="GO" id="GO:0005737">
    <property type="term" value="C:cytoplasm"/>
    <property type="evidence" value="ECO:0007669"/>
    <property type="project" value="TreeGrafter"/>
</dbReference>
<evidence type="ECO:0000256" key="8">
    <source>
        <dbReference type="ARBA" id="ARBA00023239"/>
    </source>
</evidence>